<protein>
    <submittedName>
        <fullName evidence="5">Putative transcriptional regulator, ArsR family</fullName>
    </submittedName>
</protein>
<evidence type="ECO:0000256" key="3">
    <source>
        <dbReference type="ARBA" id="ARBA00023163"/>
    </source>
</evidence>
<dbReference type="InterPro" id="IPR001845">
    <property type="entry name" value="HTH_ArsR_DNA-bd_dom"/>
</dbReference>
<dbReference type="SUPFAM" id="SSF46785">
    <property type="entry name" value="Winged helix' DNA-binding domain"/>
    <property type="match status" value="1"/>
</dbReference>
<dbReference type="InterPro" id="IPR011991">
    <property type="entry name" value="ArsR-like_HTH"/>
</dbReference>
<keyword evidence="1" id="KW-0805">Transcription regulation</keyword>
<evidence type="ECO:0000256" key="2">
    <source>
        <dbReference type="ARBA" id="ARBA00023125"/>
    </source>
</evidence>
<reference evidence="5 6" key="1">
    <citation type="journal article" date="2012" name="J. Bacteriol.">
        <title>Genome Sequence of Blastococcus saxobsidens DD2, a Stone-Inhabiting Bacterium.</title>
        <authorList>
            <person name="Chouaia B."/>
            <person name="Crotti E."/>
            <person name="Brusetti L."/>
            <person name="Daffonchio D."/>
            <person name="Essoussi I."/>
            <person name="Nouioui I."/>
            <person name="Sbissi I."/>
            <person name="Ghodhbane-Gtari F."/>
            <person name="Gtari M."/>
            <person name="Vacherie B."/>
            <person name="Barbe V."/>
            <person name="Medigue C."/>
            <person name="Gury J."/>
            <person name="Pujic P."/>
            <person name="Normand P."/>
        </authorList>
    </citation>
    <scope>NUCLEOTIDE SEQUENCE [LARGE SCALE GENOMIC DNA]</scope>
    <source>
        <strain evidence="5 6">DD2</strain>
    </source>
</reference>
<dbReference type="Gene3D" id="1.10.10.10">
    <property type="entry name" value="Winged helix-like DNA-binding domain superfamily/Winged helix DNA-binding domain"/>
    <property type="match status" value="1"/>
</dbReference>
<evidence type="ECO:0000313" key="5">
    <source>
        <dbReference type="EMBL" id="CCG02840.1"/>
    </source>
</evidence>
<dbReference type="HOGENOM" id="CLU_2520991_0_0_11"/>
<dbReference type="EMBL" id="FO117623">
    <property type="protein sequence ID" value="CCG02840.1"/>
    <property type="molecule type" value="Genomic_DNA"/>
</dbReference>
<dbReference type="NCBIfam" id="NF033788">
    <property type="entry name" value="HTH_metalloreg"/>
    <property type="match status" value="1"/>
</dbReference>
<dbReference type="Proteomes" id="UP000007517">
    <property type="component" value="Chromosome"/>
</dbReference>
<dbReference type="Pfam" id="PF01022">
    <property type="entry name" value="HTH_5"/>
    <property type="match status" value="1"/>
</dbReference>
<evidence type="ECO:0000256" key="1">
    <source>
        <dbReference type="ARBA" id="ARBA00023015"/>
    </source>
</evidence>
<sequence>MTIAEAPTEAVPRAALASAGTLFHGLGDSARLALLRRLAEGEARVVDLVAELGMAQFTVSAHLARLRDCVLVDFRSRGRAWCTP</sequence>
<dbReference type="PANTHER" id="PTHR43132:SF8">
    <property type="entry name" value="HTH-TYPE TRANSCRIPTIONAL REGULATOR KMTR"/>
    <property type="match status" value="1"/>
</dbReference>
<evidence type="ECO:0000313" key="6">
    <source>
        <dbReference type="Proteomes" id="UP000007517"/>
    </source>
</evidence>
<proteinExistence type="predicted"/>
<dbReference type="PROSITE" id="PS50987">
    <property type="entry name" value="HTH_ARSR_2"/>
    <property type="match status" value="1"/>
</dbReference>
<organism evidence="5 6">
    <name type="scientific">Blastococcus saxobsidens (strain DD2)</name>
    <dbReference type="NCBI Taxonomy" id="1146883"/>
    <lineage>
        <taxon>Bacteria</taxon>
        <taxon>Bacillati</taxon>
        <taxon>Actinomycetota</taxon>
        <taxon>Actinomycetes</taxon>
        <taxon>Geodermatophilales</taxon>
        <taxon>Geodermatophilaceae</taxon>
        <taxon>Blastococcus</taxon>
    </lineage>
</organism>
<dbReference type="GO" id="GO:0003700">
    <property type="term" value="F:DNA-binding transcription factor activity"/>
    <property type="evidence" value="ECO:0007669"/>
    <property type="project" value="InterPro"/>
</dbReference>
<evidence type="ECO:0000259" key="4">
    <source>
        <dbReference type="PROSITE" id="PS50987"/>
    </source>
</evidence>
<name>H6RQ71_BLASD</name>
<dbReference type="InterPro" id="IPR036388">
    <property type="entry name" value="WH-like_DNA-bd_sf"/>
</dbReference>
<dbReference type="InterPro" id="IPR036390">
    <property type="entry name" value="WH_DNA-bd_sf"/>
</dbReference>
<dbReference type="STRING" id="1146883.BLASA_1925"/>
<dbReference type="GO" id="GO:0003677">
    <property type="term" value="F:DNA binding"/>
    <property type="evidence" value="ECO:0007669"/>
    <property type="project" value="UniProtKB-KW"/>
</dbReference>
<dbReference type="eggNOG" id="COG0640">
    <property type="taxonomic scope" value="Bacteria"/>
</dbReference>
<dbReference type="KEGG" id="bsd:BLASA_1925"/>
<dbReference type="SMART" id="SM00418">
    <property type="entry name" value="HTH_ARSR"/>
    <property type="match status" value="1"/>
</dbReference>
<feature type="domain" description="HTH arsR-type" evidence="4">
    <location>
        <begin position="11"/>
        <end position="84"/>
    </location>
</feature>
<dbReference type="AlphaFoldDB" id="H6RQ71"/>
<accession>H6RQ71</accession>
<dbReference type="CDD" id="cd00090">
    <property type="entry name" value="HTH_ARSR"/>
    <property type="match status" value="1"/>
</dbReference>
<keyword evidence="3" id="KW-0804">Transcription</keyword>
<gene>
    <name evidence="5" type="ordered locus">BLASA_1925</name>
</gene>
<dbReference type="InterPro" id="IPR051011">
    <property type="entry name" value="Metal_resp_trans_reg"/>
</dbReference>
<keyword evidence="2" id="KW-0238">DNA-binding</keyword>
<reference evidence="6" key="2">
    <citation type="submission" date="2012-02" db="EMBL/GenBank/DDBJ databases">
        <title>Complete genome sequence of Blastococcus saxobsidens strain DD2.</title>
        <authorList>
            <person name="Genoscope."/>
        </authorList>
    </citation>
    <scope>NUCLEOTIDE SEQUENCE [LARGE SCALE GENOMIC DNA]</scope>
    <source>
        <strain evidence="6">DD2</strain>
    </source>
</reference>
<dbReference type="RefSeq" id="WP_014375723.1">
    <property type="nucleotide sequence ID" value="NC_016943.1"/>
</dbReference>
<keyword evidence="6" id="KW-1185">Reference proteome</keyword>
<dbReference type="PANTHER" id="PTHR43132">
    <property type="entry name" value="ARSENICAL RESISTANCE OPERON REPRESSOR ARSR-RELATED"/>
    <property type="match status" value="1"/>
</dbReference>